<dbReference type="SMART" id="SM00926">
    <property type="entry name" value="Molybdop_Fe4S4"/>
    <property type="match status" value="1"/>
</dbReference>
<dbReference type="Proteomes" id="UP000322499">
    <property type="component" value="Unassembled WGS sequence"/>
</dbReference>
<dbReference type="Gene3D" id="3.40.50.740">
    <property type="match status" value="1"/>
</dbReference>
<keyword evidence="4" id="KW-0411">Iron-sulfur</keyword>
<keyword evidence="2" id="KW-0479">Metal-binding</keyword>
<evidence type="ECO:0000256" key="1">
    <source>
        <dbReference type="ARBA" id="ARBA00022485"/>
    </source>
</evidence>
<evidence type="ECO:0000313" key="8">
    <source>
        <dbReference type="Proteomes" id="UP000322499"/>
    </source>
</evidence>
<dbReference type="InterPro" id="IPR050123">
    <property type="entry name" value="Prok_molybdopt-oxidoreductase"/>
</dbReference>
<dbReference type="PANTHER" id="PTHR43105">
    <property type="entry name" value="RESPIRATORY NITRATE REDUCTASE"/>
    <property type="match status" value="1"/>
</dbReference>
<feature type="domain" description="4Fe-4S Mo/W bis-MGD-type" evidence="6">
    <location>
        <begin position="41"/>
        <end position="93"/>
    </location>
</feature>
<dbReference type="GO" id="GO:0003954">
    <property type="term" value="F:NADH dehydrogenase activity"/>
    <property type="evidence" value="ECO:0007669"/>
    <property type="project" value="TreeGrafter"/>
</dbReference>
<proteinExistence type="predicted"/>
<dbReference type="Pfam" id="PF04879">
    <property type="entry name" value="Molybdop_Fe4S4"/>
    <property type="match status" value="1"/>
</dbReference>
<organism evidence="7 8">
    <name type="scientific">Blastococcus xanthinilyticus</name>
    <dbReference type="NCBI Taxonomy" id="1564164"/>
    <lineage>
        <taxon>Bacteria</taxon>
        <taxon>Bacillati</taxon>
        <taxon>Actinomycetota</taxon>
        <taxon>Actinomycetes</taxon>
        <taxon>Geodermatophilales</taxon>
        <taxon>Geodermatophilaceae</taxon>
        <taxon>Blastococcus</taxon>
    </lineage>
</organism>
<feature type="region of interest" description="Disordered" evidence="5">
    <location>
        <begin position="738"/>
        <end position="782"/>
    </location>
</feature>
<dbReference type="GO" id="GO:0043546">
    <property type="term" value="F:molybdopterin cofactor binding"/>
    <property type="evidence" value="ECO:0007669"/>
    <property type="project" value="InterPro"/>
</dbReference>
<dbReference type="GO" id="GO:0051539">
    <property type="term" value="F:4 iron, 4 sulfur cluster binding"/>
    <property type="evidence" value="ECO:0007669"/>
    <property type="project" value="UniProtKB-KW"/>
</dbReference>
<dbReference type="Gene3D" id="2.20.25.90">
    <property type="entry name" value="ADC-like domains"/>
    <property type="match status" value="1"/>
</dbReference>
<evidence type="ECO:0000256" key="5">
    <source>
        <dbReference type="SAM" id="MobiDB-lite"/>
    </source>
</evidence>
<evidence type="ECO:0000259" key="6">
    <source>
        <dbReference type="SMART" id="SM00926"/>
    </source>
</evidence>
<dbReference type="InterPro" id="IPR006656">
    <property type="entry name" value="Mopterin_OxRdtase"/>
</dbReference>
<dbReference type="InterPro" id="IPR009010">
    <property type="entry name" value="Asp_de-COase-like_dom_sf"/>
</dbReference>
<evidence type="ECO:0000256" key="2">
    <source>
        <dbReference type="ARBA" id="ARBA00022723"/>
    </source>
</evidence>
<name>A0A5S5CNK3_9ACTN</name>
<feature type="compositionally biased region" description="Pro residues" evidence="5">
    <location>
        <begin position="761"/>
        <end position="771"/>
    </location>
</feature>
<dbReference type="GO" id="GO:0016020">
    <property type="term" value="C:membrane"/>
    <property type="evidence" value="ECO:0007669"/>
    <property type="project" value="TreeGrafter"/>
</dbReference>
<dbReference type="Pfam" id="PF00384">
    <property type="entry name" value="Molybdopterin"/>
    <property type="match status" value="1"/>
</dbReference>
<dbReference type="Pfam" id="PF01568">
    <property type="entry name" value="Molydop_binding"/>
    <property type="match status" value="1"/>
</dbReference>
<evidence type="ECO:0000313" key="7">
    <source>
        <dbReference type="EMBL" id="TYP84631.1"/>
    </source>
</evidence>
<dbReference type="InterPro" id="IPR006657">
    <property type="entry name" value="MoPterin_dinucl-bd_dom"/>
</dbReference>
<keyword evidence="1" id="KW-0004">4Fe-4S</keyword>
<dbReference type="CDD" id="cd00508">
    <property type="entry name" value="MopB_CT_Fdh-Nap-like"/>
    <property type="match status" value="1"/>
</dbReference>
<dbReference type="InterPro" id="IPR006963">
    <property type="entry name" value="Mopterin_OxRdtase_4Fe-4S_dom"/>
</dbReference>
<protein>
    <submittedName>
        <fullName evidence="7">Assimilatory nitrate reductase catalytic subunit</fullName>
    </submittedName>
</protein>
<comment type="caution">
    <text evidence="7">The sequence shown here is derived from an EMBL/GenBank/DDBJ whole genome shotgun (WGS) entry which is preliminary data.</text>
</comment>
<evidence type="ECO:0000256" key="3">
    <source>
        <dbReference type="ARBA" id="ARBA00023004"/>
    </source>
</evidence>
<dbReference type="Gene3D" id="3.40.228.10">
    <property type="entry name" value="Dimethylsulfoxide Reductase, domain 2"/>
    <property type="match status" value="1"/>
</dbReference>
<dbReference type="PANTHER" id="PTHR43105:SF10">
    <property type="entry name" value="NADH-QUINONE OXIDOREDUCTASE SUBUNIT G"/>
    <property type="match status" value="1"/>
</dbReference>
<feature type="region of interest" description="Disordered" evidence="5">
    <location>
        <begin position="1"/>
        <end position="22"/>
    </location>
</feature>
<dbReference type="GO" id="GO:0022904">
    <property type="term" value="P:respiratory electron transport chain"/>
    <property type="evidence" value="ECO:0007669"/>
    <property type="project" value="TreeGrafter"/>
</dbReference>
<accession>A0A5S5CNK3</accession>
<dbReference type="EMBL" id="VNHW01000014">
    <property type="protein sequence ID" value="TYP84631.1"/>
    <property type="molecule type" value="Genomic_DNA"/>
</dbReference>
<dbReference type="GO" id="GO:0046872">
    <property type="term" value="F:metal ion binding"/>
    <property type="evidence" value="ECO:0007669"/>
    <property type="project" value="UniProtKB-KW"/>
</dbReference>
<dbReference type="Gene3D" id="2.40.40.20">
    <property type="match status" value="1"/>
</dbReference>
<evidence type="ECO:0000256" key="4">
    <source>
        <dbReference type="ARBA" id="ARBA00023014"/>
    </source>
</evidence>
<sequence>MRGTEHSVDTEVEEGTRPPPTLVAVSTDVVPAPARPGGCVSRTTETHCPYCSLQCGMAVTAGARPATLVPLDFPTNRGGLCSKGWSSAELLDHPERLLRPLVRAVPGDRTSPLVETTWDDALDRVVAAIRATQQVHGRDAVGCFGGGSLTNEQAYQFGKFARVALRTSAIDYNGRFCMSSAAGAANRAFGLDRGLPFPLSDVAEADVVVLVGSNPADTMPPAMQWFDAGRERGAQHVVVDPRRTATARNAALHLQPLPGTDLALANGLLHIAIAEGLVDEAYVAARTTGFDAVRAGVAGYWPDRVERLTGVPVADQRRTVFALARADKAMVLTARGAEQHRNGTDTAQAWINLALALGLPGRRGSGWGTVTGQGNGQGGREHGQKADQLPGYRSLADPAARAHVAAVWGVDPDDLPLPGRSAFELLDALGSDGGVRTLLVLASNVAVSAPDARRVISRLRGLDFLAVSDFFLSETAELADVVLPSAMWAEEAGTMTNLEGRVIRRRRALDPPAGVRDDLQLLAELAGRLGVGERFSGDPETVFEELRRASAGGTADYSGISYRRIDEERGVFWPCPATEDRAAPHPGTPRLFTERFATPDGRARFLRVEHADAAERPDADYPHVLTTGRVLAQYQSGTQTRRSRSLQLVAPTPRAELHPDLAAALGVANDDVVELATRRGRARFHAQVTDAIRPDVVFVPFHWGGGASANALTGADALDPVSKMPPFKVCAVAVTRVSGPEERVPPPAPATQPRPSERRPPAAPAPHPPSRTPASTTIRRTPVKSTPRFLQGVFPITGEGLAKPGPVDPALRYTVPAGSSAQALYFRGGNSTGELVYVLLVRDGEPVRWFPIGARADTHVPLRVVEDLPGGSVVELHAAAPEGITGEIVVDLGLVEV</sequence>
<keyword evidence="8" id="KW-1185">Reference proteome</keyword>
<reference evidence="7 8" key="1">
    <citation type="submission" date="2019-07" db="EMBL/GenBank/DDBJ databases">
        <title>Genomic Encyclopedia of Archaeal and Bacterial Type Strains, Phase II (KMG-II): from individual species to whole genera.</title>
        <authorList>
            <person name="Goeker M."/>
        </authorList>
    </citation>
    <scope>NUCLEOTIDE SEQUENCE [LARGE SCALE GENOMIC DNA]</scope>
    <source>
        <strain evidence="7 8">DSM 46842</strain>
    </source>
</reference>
<dbReference type="AlphaFoldDB" id="A0A5S5CNK3"/>
<keyword evidence="3" id="KW-0408">Iron</keyword>
<gene>
    <name evidence="7" type="ORF">BD833_11460</name>
</gene>
<dbReference type="SUPFAM" id="SSF53706">
    <property type="entry name" value="Formate dehydrogenase/DMSO reductase, domains 1-3"/>
    <property type="match status" value="1"/>
</dbReference>
<dbReference type="SUPFAM" id="SSF50692">
    <property type="entry name" value="ADC-like"/>
    <property type="match status" value="1"/>
</dbReference>